<gene>
    <name evidence="1" type="ORF">ACEZCY_35870</name>
</gene>
<dbReference type="RefSeq" id="WP_380527982.1">
    <property type="nucleotide sequence ID" value="NZ_JBHFAA010000025.1"/>
</dbReference>
<evidence type="ECO:0000313" key="2">
    <source>
        <dbReference type="Proteomes" id="UP001592529"/>
    </source>
</evidence>
<sequence>MSTTTAPASFEDLARTHGKALAYIAGRDDNTVPVDPTSVDADGLIDLARNAAAFLSSAHHYDQAETLDSAAAFLTEARDADDADRPALLRRAARQLADSDELASELADELGEDYGAHDTEPDSDATAVDLEFQPAETSTPFRSTRWFSTEDLAALLLAWDRGTEL</sequence>
<keyword evidence="2" id="KW-1185">Reference proteome</keyword>
<name>A0ABV6WR89_9ACTN</name>
<protein>
    <submittedName>
        <fullName evidence="1">Uncharacterized protein</fullName>
    </submittedName>
</protein>
<comment type="caution">
    <text evidence="1">The sequence shown here is derived from an EMBL/GenBank/DDBJ whole genome shotgun (WGS) entry which is preliminary data.</text>
</comment>
<reference evidence="1 2" key="1">
    <citation type="submission" date="2024-09" db="EMBL/GenBank/DDBJ databases">
        <authorList>
            <person name="Lee S.D."/>
        </authorList>
    </citation>
    <scope>NUCLEOTIDE SEQUENCE [LARGE SCALE GENOMIC DNA]</scope>
    <source>
        <strain evidence="1 2">N1-12</strain>
    </source>
</reference>
<dbReference type="Proteomes" id="UP001592529">
    <property type="component" value="Unassembled WGS sequence"/>
</dbReference>
<accession>A0ABV6WR89</accession>
<proteinExistence type="predicted"/>
<evidence type="ECO:0000313" key="1">
    <source>
        <dbReference type="EMBL" id="MFC1428554.1"/>
    </source>
</evidence>
<dbReference type="EMBL" id="JBHFAA010000025">
    <property type="protein sequence ID" value="MFC1428554.1"/>
    <property type="molecule type" value="Genomic_DNA"/>
</dbReference>
<organism evidence="1 2">
    <name type="scientific">Streptacidiphilus alkalitolerans</name>
    <dbReference type="NCBI Taxonomy" id="3342712"/>
    <lineage>
        <taxon>Bacteria</taxon>
        <taxon>Bacillati</taxon>
        <taxon>Actinomycetota</taxon>
        <taxon>Actinomycetes</taxon>
        <taxon>Kitasatosporales</taxon>
        <taxon>Streptomycetaceae</taxon>
        <taxon>Streptacidiphilus</taxon>
    </lineage>
</organism>